<dbReference type="InterPro" id="IPR036871">
    <property type="entry name" value="PX_dom_sf"/>
</dbReference>
<dbReference type="AlphaFoldDB" id="A0A0C3NM81"/>
<dbReference type="GO" id="GO:0008061">
    <property type="term" value="F:chitin binding"/>
    <property type="evidence" value="ECO:0007669"/>
    <property type="project" value="InterPro"/>
</dbReference>
<dbReference type="InterPro" id="IPR001223">
    <property type="entry name" value="Glyco_hydro18_cat"/>
</dbReference>
<evidence type="ECO:0000256" key="5">
    <source>
        <dbReference type="ARBA" id="ARBA00023295"/>
    </source>
</evidence>
<feature type="domain" description="PX" evidence="9">
    <location>
        <begin position="1"/>
        <end position="115"/>
    </location>
</feature>
<comment type="catalytic activity">
    <reaction evidence="1">
        <text>Random endo-hydrolysis of N-acetyl-beta-D-glucosaminide (1-&gt;4)-beta-linkages in chitin and chitodextrins.</text>
        <dbReference type="EC" id="3.2.1.14"/>
    </reaction>
</comment>
<keyword evidence="6" id="KW-0624">Polysaccharide degradation</keyword>
<dbReference type="Pfam" id="PF00787">
    <property type="entry name" value="PX"/>
    <property type="match status" value="1"/>
</dbReference>
<dbReference type="GO" id="GO:0000272">
    <property type="term" value="P:polysaccharide catabolic process"/>
    <property type="evidence" value="ECO:0007669"/>
    <property type="project" value="UniProtKB-KW"/>
</dbReference>
<dbReference type="PROSITE" id="PS01095">
    <property type="entry name" value="GH18_1"/>
    <property type="match status" value="1"/>
</dbReference>
<comment type="similarity">
    <text evidence="8">Belongs to the glycosyl hydrolase 18 family.</text>
</comment>
<dbReference type="SUPFAM" id="SSF64268">
    <property type="entry name" value="PX domain"/>
    <property type="match status" value="1"/>
</dbReference>
<dbReference type="CDD" id="cd06093">
    <property type="entry name" value="PX_domain"/>
    <property type="match status" value="1"/>
</dbReference>
<dbReference type="SMART" id="SM00636">
    <property type="entry name" value="Glyco_18"/>
    <property type="match status" value="1"/>
</dbReference>
<keyword evidence="12" id="KW-1185">Reference proteome</keyword>
<dbReference type="Proteomes" id="UP000053257">
    <property type="component" value="Unassembled WGS sequence"/>
</dbReference>
<keyword evidence="3" id="KW-0146">Chitin degradation</keyword>
<evidence type="ECO:0000256" key="1">
    <source>
        <dbReference type="ARBA" id="ARBA00000822"/>
    </source>
</evidence>
<gene>
    <name evidence="11" type="ORF">PHLGIDRAFT_128456</name>
</gene>
<name>A0A0C3NM81_PHLG1</name>
<dbReference type="InterPro" id="IPR017853">
    <property type="entry name" value="GH"/>
</dbReference>
<dbReference type="PROSITE" id="PS50195">
    <property type="entry name" value="PX"/>
    <property type="match status" value="1"/>
</dbReference>
<keyword evidence="5 7" id="KW-0326">Glycosidase</keyword>
<dbReference type="OrthoDB" id="73875at2759"/>
<dbReference type="Gene3D" id="3.10.50.10">
    <property type="match status" value="1"/>
</dbReference>
<dbReference type="PANTHER" id="PTHR11177:SF317">
    <property type="entry name" value="CHITINASE 12-RELATED"/>
    <property type="match status" value="1"/>
</dbReference>
<evidence type="ECO:0000256" key="3">
    <source>
        <dbReference type="ARBA" id="ARBA00023024"/>
    </source>
</evidence>
<dbReference type="Gene3D" id="3.30.1520.10">
    <property type="entry name" value="Phox-like domain"/>
    <property type="match status" value="1"/>
</dbReference>
<dbReference type="STRING" id="745531.A0A0C3NM81"/>
<dbReference type="GO" id="GO:0008843">
    <property type="term" value="F:endochitinase activity"/>
    <property type="evidence" value="ECO:0007669"/>
    <property type="project" value="UniProtKB-EC"/>
</dbReference>
<dbReference type="GO" id="GO:0006032">
    <property type="term" value="P:chitin catabolic process"/>
    <property type="evidence" value="ECO:0007669"/>
    <property type="project" value="UniProtKB-KW"/>
</dbReference>
<dbReference type="Pfam" id="PF00704">
    <property type="entry name" value="Glyco_hydro_18"/>
    <property type="match status" value="1"/>
</dbReference>
<evidence type="ECO:0000256" key="4">
    <source>
        <dbReference type="ARBA" id="ARBA00023277"/>
    </source>
</evidence>
<evidence type="ECO:0000259" key="9">
    <source>
        <dbReference type="PROSITE" id="PS50195"/>
    </source>
</evidence>
<protein>
    <submittedName>
        <fullName evidence="11">Glycoside hydrolase family 18 protein</fullName>
    </submittedName>
</protein>
<evidence type="ECO:0000259" key="10">
    <source>
        <dbReference type="PROSITE" id="PS51910"/>
    </source>
</evidence>
<evidence type="ECO:0000256" key="8">
    <source>
        <dbReference type="RuleBase" id="RU004453"/>
    </source>
</evidence>
<dbReference type="EMBL" id="KN840524">
    <property type="protein sequence ID" value="KIP06174.1"/>
    <property type="molecule type" value="Genomic_DNA"/>
</dbReference>
<dbReference type="HOGENOM" id="CLU_002833_6_2_1"/>
<proteinExistence type="inferred from homology"/>
<dbReference type="PROSITE" id="PS51910">
    <property type="entry name" value="GH18_2"/>
    <property type="match status" value="1"/>
</dbReference>
<dbReference type="InterPro" id="IPR001683">
    <property type="entry name" value="PX_dom"/>
</dbReference>
<evidence type="ECO:0000256" key="2">
    <source>
        <dbReference type="ARBA" id="ARBA00022801"/>
    </source>
</evidence>
<evidence type="ECO:0000256" key="6">
    <source>
        <dbReference type="ARBA" id="ARBA00023326"/>
    </source>
</evidence>
<dbReference type="SUPFAM" id="SSF51445">
    <property type="entry name" value="(Trans)glycosidases"/>
    <property type="match status" value="1"/>
</dbReference>
<organism evidence="11 12">
    <name type="scientific">Phlebiopsis gigantea (strain 11061_1 CR5-6)</name>
    <name type="common">White-rot fungus</name>
    <name type="synonym">Peniophora gigantea</name>
    <dbReference type="NCBI Taxonomy" id="745531"/>
    <lineage>
        <taxon>Eukaryota</taxon>
        <taxon>Fungi</taxon>
        <taxon>Dikarya</taxon>
        <taxon>Basidiomycota</taxon>
        <taxon>Agaricomycotina</taxon>
        <taxon>Agaricomycetes</taxon>
        <taxon>Polyporales</taxon>
        <taxon>Phanerochaetaceae</taxon>
        <taxon>Phlebiopsis</taxon>
    </lineage>
</organism>
<feature type="domain" description="GH18" evidence="10">
    <location>
        <begin position="147"/>
        <end position="591"/>
    </location>
</feature>
<evidence type="ECO:0000313" key="11">
    <source>
        <dbReference type="EMBL" id="KIP06174.1"/>
    </source>
</evidence>
<accession>A0A0C3NM81</accession>
<evidence type="ECO:0000256" key="7">
    <source>
        <dbReference type="RuleBase" id="RU000489"/>
    </source>
</evidence>
<reference evidence="11 12" key="1">
    <citation type="journal article" date="2014" name="PLoS Genet.">
        <title>Analysis of the Phlebiopsis gigantea genome, transcriptome and secretome provides insight into its pioneer colonization strategies of wood.</title>
        <authorList>
            <person name="Hori C."/>
            <person name="Ishida T."/>
            <person name="Igarashi K."/>
            <person name="Samejima M."/>
            <person name="Suzuki H."/>
            <person name="Master E."/>
            <person name="Ferreira P."/>
            <person name="Ruiz-Duenas F.J."/>
            <person name="Held B."/>
            <person name="Canessa P."/>
            <person name="Larrondo L.F."/>
            <person name="Schmoll M."/>
            <person name="Druzhinina I.S."/>
            <person name="Kubicek C.P."/>
            <person name="Gaskell J.A."/>
            <person name="Kersten P."/>
            <person name="St John F."/>
            <person name="Glasner J."/>
            <person name="Sabat G."/>
            <person name="Splinter BonDurant S."/>
            <person name="Syed K."/>
            <person name="Yadav J."/>
            <person name="Mgbeahuruike A.C."/>
            <person name="Kovalchuk A."/>
            <person name="Asiegbu F.O."/>
            <person name="Lackner G."/>
            <person name="Hoffmeister D."/>
            <person name="Rencoret J."/>
            <person name="Gutierrez A."/>
            <person name="Sun H."/>
            <person name="Lindquist E."/>
            <person name="Barry K."/>
            <person name="Riley R."/>
            <person name="Grigoriev I.V."/>
            <person name="Henrissat B."/>
            <person name="Kues U."/>
            <person name="Berka R.M."/>
            <person name="Martinez A.T."/>
            <person name="Covert S.F."/>
            <person name="Blanchette R.A."/>
            <person name="Cullen D."/>
        </authorList>
    </citation>
    <scope>NUCLEOTIDE SEQUENCE [LARGE SCALE GENOMIC DNA]</scope>
    <source>
        <strain evidence="11 12">11061_1 CR5-6</strain>
    </source>
</reference>
<dbReference type="InterPro" id="IPR029070">
    <property type="entry name" value="Chitinase_insertion_sf"/>
</dbReference>
<evidence type="ECO:0000313" key="12">
    <source>
        <dbReference type="Proteomes" id="UP000053257"/>
    </source>
</evidence>
<dbReference type="InterPro" id="IPR001579">
    <property type="entry name" value="Glyco_hydro_18_chit_AS"/>
</dbReference>
<dbReference type="Gene3D" id="3.20.20.80">
    <property type="entry name" value="Glycosidases"/>
    <property type="match status" value="1"/>
</dbReference>
<keyword evidence="2 7" id="KW-0378">Hydrolase</keyword>
<dbReference type="InterPro" id="IPR011583">
    <property type="entry name" value="Chitinase_II/V-like_cat"/>
</dbReference>
<keyword evidence="4" id="KW-0119">Carbohydrate metabolism</keyword>
<dbReference type="GO" id="GO:0035091">
    <property type="term" value="F:phosphatidylinositol binding"/>
    <property type="evidence" value="ECO:0007669"/>
    <property type="project" value="InterPro"/>
</dbReference>
<dbReference type="SMART" id="SM00312">
    <property type="entry name" value="PX"/>
    <property type="match status" value="1"/>
</dbReference>
<sequence>MTVERVAITGHTTASLPRPHVLYHVEIHGADGSTIRLTKRYSDFQELHHKIGDKEVLPPKRILVTTFLPAAWVDDKLIAERKTGLAVYLNSLLKHLEYRESPILQEFLSSSIRSSESKDFNPEDALPSTLSRKAALAAQVKTAAASKIAAAYYPDWSADSIPPESLDYSKFDILFFAFATPNSSSGISYDSGSTSILKRLVSAAKSSGKGTKIVLSIGGWDGSYWFSQAVSSSANRSTFVNAAVSAVNTYGLDGIDIDWEYPNSEGAGNPHSSSDSANLLSFFTSLRSALGSSKLITAAVTHQPWLGSNGSPLTNVASYAAQMSYVNIMNYDVWGASTTDFTDSVSTDYLFSSPVCFGRPGASSTPGPNAPLGNLCGTSRQPQASAQAAFSQWTEAGFPASKLLLGLPLYGYVSKSSATTLTGIALPPPGFDVQQYRERVLQLPRRGVAPACPLVRETFDAEPNFLDGAHARATHPADTKAVRAAAAGDLSSYYGQQIAFNQIVALGALTKASNGTYVQANGYTEGWDDCSDTPFLFDVARQTVVTYDDTYSLADKAAYAKSSGMAGCFTWSLDQDDGYTLQNVIRSSLGK</sequence>
<dbReference type="PANTHER" id="PTHR11177">
    <property type="entry name" value="CHITINASE"/>
    <property type="match status" value="1"/>
</dbReference>
<dbReference type="GO" id="GO:0005576">
    <property type="term" value="C:extracellular region"/>
    <property type="evidence" value="ECO:0007669"/>
    <property type="project" value="TreeGrafter"/>
</dbReference>
<dbReference type="InterPro" id="IPR050314">
    <property type="entry name" value="Glycosyl_Hydrlase_18"/>
</dbReference>